<dbReference type="Proteomes" id="UP000016930">
    <property type="component" value="Unassembled WGS sequence"/>
</dbReference>
<reference evidence="2 3" key="1">
    <citation type="journal article" date="2012" name="Proc. Natl. Acad. Sci. U.S.A.">
        <title>Comparative genomics of Ceriporiopsis subvermispora and Phanerochaete chrysosporium provide insight into selective ligninolysis.</title>
        <authorList>
            <person name="Fernandez-Fueyo E."/>
            <person name="Ruiz-Duenas F.J."/>
            <person name="Ferreira P."/>
            <person name="Floudas D."/>
            <person name="Hibbett D.S."/>
            <person name="Canessa P."/>
            <person name="Larrondo L.F."/>
            <person name="James T.Y."/>
            <person name="Seelenfreund D."/>
            <person name="Lobos S."/>
            <person name="Polanco R."/>
            <person name="Tello M."/>
            <person name="Honda Y."/>
            <person name="Watanabe T."/>
            <person name="Watanabe T."/>
            <person name="Ryu J.S."/>
            <person name="Kubicek C.P."/>
            <person name="Schmoll M."/>
            <person name="Gaskell J."/>
            <person name="Hammel K.E."/>
            <person name="St John F.J."/>
            <person name="Vanden Wymelenberg A."/>
            <person name="Sabat G."/>
            <person name="Splinter BonDurant S."/>
            <person name="Syed K."/>
            <person name="Yadav J.S."/>
            <person name="Doddapaneni H."/>
            <person name="Subramanian V."/>
            <person name="Lavin J.L."/>
            <person name="Oguiza J.A."/>
            <person name="Perez G."/>
            <person name="Pisabarro A.G."/>
            <person name="Ramirez L."/>
            <person name="Santoyo F."/>
            <person name="Master E."/>
            <person name="Coutinho P.M."/>
            <person name="Henrissat B."/>
            <person name="Lombard V."/>
            <person name="Magnuson J.K."/>
            <person name="Kuees U."/>
            <person name="Hori C."/>
            <person name="Igarashi K."/>
            <person name="Samejima M."/>
            <person name="Held B.W."/>
            <person name="Barry K.W."/>
            <person name="LaButti K.M."/>
            <person name="Lapidus A."/>
            <person name="Lindquist E.A."/>
            <person name="Lucas S.M."/>
            <person name="Riley R."/>
            <person name="Salamov A.A."/>
            <person name="Hoffmeister D."/>
            <person name="Schwenk D."/>
            <person name="Hadar Y."/>
            <person name="Yarden O."/>
            <person name="de Vries R.P."/>
            <person name="Wiebenga A."/>
            <person name="Stenlid J."/>
            <person name="Eastwood D."/>
            <person name="Grigoriev I.V."/>
            <person name="Berka R.M."/>
            <person name="Blanchette R.A."/>
            <person name="Kersten P."/>
            <person name="Martinez A.T."/>
            <person name="Vicuna R."/>
            <person name="Cullen D."/>
        </authorList>
    </citation>
    <scope>NUCLEOTIDE SEQUENCE [LARGE SCALE GENOMIC DNA]</scope>
    <source>
        <strain evidence="2 3">B</strain>
    </source>
</reference>
<evidence type="ECO:0000313" key="3">
    <source>
        <dbReference type="Proteomes" id="UP000016930"/>
    </source>
</evidence>
<keyword evidence="3" id="KW-1185">Reference proteome</keyword>
<dbReference type="AlphaFoldDB" id="M2R2Z7"/>
<name>M2R2Z7_CERS8</name>
<dbReference type="OrthoDB" id="2680590at2759"/>
<dbReference type="InterPro" id="IPR046700">
    <property type="entry name" value="DUF6570"/>
</dbReference>
<accession>M2R2Z7</accession>
<organism evidence="2 3">
    <name type="scientific">Ceriporiopsis subvermispora (strain B)</name>
    <name type="common">White-rot fungus</name>
    <name type="synonym">Gelatoporia subvermispora</name>
    <dbReference type="NCBI Taxonomy" id="914234"/>
    <lineage>
        <taxon>Eukaryota</taxon>
        <taxon>Fungi</taxon>
        <taxon>Dikarya</taxon>
        <taxon>Basidiomycota</taxon>
        <taxon>Agaricomycotina</taxon>
        <taxon>Agaricomycetes</taxon>
        <taxon>Polyporales</taxon>
        <taxon>Gelatoporiaceae</taxon>
        <taxon>Gelatoporia</taxon>
    </lineage>
</organism>
<dbReference type="HOGENOM" id="CLU_918273_0_0_1"/>
<evidence type="ECO:0000259" key="1">
    <source>
        <dbReference type="Pfam" id="PF20209"/>
    </source>
</evidence>
<gene>
    <name evidence="2" type="ORF">CERSUDRAFT_72164</name>
</gene>
<dbReference type="STRING" id="914234.M2R2Z7"/>
<sequence length="303" mass="34303">MPLHSTPLNTASHFLEVLSSAKVTACYEAFYNATSNKAVRLRVCAVCTQELTDSKLLQLEGIDYIGTMKMANICAECLGALKKGTTAPLKFSLTNPLWVLTVPEQMLVALLYPRVYIFKLFLKQGRGGFDPSMLQQAMRETQIVFKALWWLRENNLKYYRNIEISPECIGSLPKDNIPQETLNIMHQLENEGLAIQESEGYIPLEECDADDHTLGSVKETRLLGKRVGLANLGKKGQESKYAVQHSRQPVSNFGTSRQQLEDAEIDENKDNFFEKAYLCLFPYGCDEIEAPHLILVSFMEHIW</sequence>
<evidence type="ECO:0000313" key="2">
    <source>
        <dbReference type="EMBL" id="EMD38900.1"/>
    </source>
</evidence>
<feature type="domain" description="DUF6570" evidence="1">
    <location>
        <begin position="87"/>
        <end position="145"/>
    </location>
</feature>
<protein>
    <recommendedName>
        <fullName evidence="1">DUF6570 domain-containing protein</fullName>
    </recommendedName>
</protein>
<proteinExistence type="predicted"/>
<dbReference type="Pfam" id="PF20209">
    <property type="entry name" value="DUF6570"/>
    <property type="match status" value="1"/>
</dbReference>
<dbReference type="EMBL" id="KB445794">
    <property type="protein sequence ID" value="EMD38900.1"/>
    <property type="molecule type" value="Genomic_DNA"/>
</dbReference>